<dbReference type="InterPro" id="IPR013108">
    <property type="entry name" value="Amidohydro_3"/>
</dbReference>
<dbReference type="STRING" id="1075417.SAMN05421823_104412"/>
<dbReference type="Proteomes" id="UP000198510">
    <property type="component" value="Unassembled WGS sequence"/>
</dbReference>
<evidence type="ECO:0000259" key="2">
    <source>
        <dbReference type="Pfam" id="PF07969"/>
    </source>
</evidence>
<protein>
    <submittedName>
        <fullName evidence="3">N-acyl-D-amino-acid deacylase</fullName>
    </submittedName>
</protein>
<dbReference type="Gene3D" id="3.20.20.140">
    <property type="entry name" value="Metal-dependent hydrolases"/>
    <property type="match status" value="3"/>
</dbReference>
<name>A0A1G9HEY2_9BACT</name>
<dbReference type="InterPro" id="IPR011059">
    <property type="entry name" value="Metal-dep_hydrolase_composite"/>
</dbReference>
<sequence length="561" mass="61377">MMPRLFPLFCLLLLWSCRPASPQTQTSFDLIIRHGTVYDGSGSAPVQTDIGISGDTIAALGDLSEADAPTVLDAEGLAVAPGFINVLSWSVESLLIDGRSQGEIRQGVTTEVFGEGVSWGPLNADMKQRMKTEQGDLTYDVSWTTLSEYLKHLESQGVSPNVASFLGATTVREYVIGLEDKAPTPAQLAQMRQLVRQAMEEGALGIGSSLIYAPATYASTDELIELCKVAAEYGGMYISHLRDEGDSLLPALDELIRISREARIPAEVYHLKAAGERNWPKLDSAIARIEAARQEGLPITADVYVYTASSNGLDSRIPSWAHSGGPDSLYHRLQMPDTRQRLLHEIRSEAPFPRILLVGFKSEALKPLIGQTLEEVAQQRGQDQAETMLDLVLEDRSSVQIVSFIMSEENIKTKLRQPWVALGSDATSRATEGVFLLSSTHPRAYGNFARLLGKYVREENVLPLQEAIRRITSLPAQNLKLTRRGALQPGYFADVVVFDPDSIADRATYDHPHQYAVGMHHVLVNGTPVLQHGEHTGAKPGRALWGPGFGRKSVAAADEDQ</sequence>
<proteinExistence type="predicted"/>
<accession>A0A1G9HEY2</accession>
<dbReference type="SUPFAM" id="SSF51556">
    <property type="entry name" value="Metallo-dependent hydrolases"/>
    <property type="match status" value="1"/>
</dbReference>
<dbReference type="InterPro" id="IPR032466">
    <property type="entry name" value="Metal_Hydrolase"/>
</dbReference>
<reference evidence="3 4" key="1">
    <citation type="submission" date="2016-10" db="EMBL/GenBank/DDBJ databases">
        <authorList>
            <person name="de Groot N.N."/>
        </authorList>
    </citation>
    <scope>NUCLEOTIDE SEQUENCE [LARGE SCALE GENOMIC DNA]</scope>
    <source>
        <strain evidence="3 4">DSM 25186</strain>
    </source>
</reference>
<dbReference type="Pfam" id="PF07969">
    <property type="entry name" value="Amidohydro_3"/>
    <property type="match status" value="1"/>
</dbReference>
<dbReference type="SUPFAM" id="SSF51338">
    <property type="entry name" value="Composite domain of metallo-dependent hydrolases"/>
    <property type="match status" value="1"/>
</dbReference>
<organism evidence="3 4">
    <name type="scientific">Catalinimonas alkaloidigena</name>
    <dbReference type="NCBI Taxonomy" id="1075417"/>
    <lineage>
        <taxon>Bacteria</taxon>
        <taxon>Pseudomonadati</taxon>
        <taxon>Bacteroidota</taxon>
        <taxon>Cytophagia</taxon>
        <taxon>Cytophagales</taxon>
        <taxon>Catalimonadaceae</taxon>
        <taxon>Catalinimonas</taxon>
    </lineage>
</organism>
<feature type="signal peptide" evidence="1">
    <location>
        <begin position="1"/>
        <end position="22"/>
    </location>
</feature>
<dbReference type="PANTHER" id="PTHR11647">
    <property type="entry name" value="HYDRANTOINASE/DIHYDROPYRIMIDINASE FAMILY MEMBER"/>
    <property type="match status" value="1"/>
</dbReference>
<feature type="chain" id="PRO_5011444153" evidence="1">
    <location>
        <begin position="23"/>
        <end position="561"/>
    </location>
</feature>
<keyword evidence="4" id="KW-1185">Reference proteome</keyword>
<gene>
    <name evidence="3" type="ORF">SAMN05421823_104412</name>
</gene>
<dbReference type="PANTHER" id="PTHR11647:SF1">
    <property type="entry name" value="COLLAPSIN RESPONSE MEDIATOR PROTEIN"/>
    <property type="match status" value="1"/>
</dbReference>
<dbReference type="GO" id="GO:0016810">
    <property type="term" value="F:hydrolase activity, acting on carbon-nitrogen (but not peptide) bonds"/>
    <property type="evidence" value="ECO:0007669"/>
    <property type="project" value="InterPro"/>
</dbReference>
<dbReference type="CDD" id="cd01297">
    <property type="entry name" value="D-aminoacylase"/>
    <property type="match status" value="1"/>
</dbReference>
<evidence type="ECO:0000313" key="4">
    <source>
        <dbReference type="Proteomes" id="UP000198510"/>
    </source>
</evidence>
<feature type="domain" description="Amidohydrolase 3" evidence="2">
    <location>
        <begin position="143"/>
        <end position="529"/>
    </location>
</feature>
<evidence type="ECO:0000256" key="1">
    <source>
        <dbReference type="SAM" id="SignalP"/>
    </source>
</evidence>
<evidence type="ECO:0000313" key="3">
    <source>
        <dbReference type="EMBL" id="SDL11405.1"/>
    </source>
</evidence>
<dbReference type="AlphaFoldDB" id="A0A1G9HEY2"/>
<dbReference type="InterPro" id="IPR050378">
    <property type="entry name" value="Metallo-dep_Hydrolases_sf"/>
</dbReference>
<dbReference type="RefSeq" id="WP_317042785.1">
    <property type="nucleotide sequence ID" value="NZ_FNFO01000004.1"/>
</dbReference>
<dbReference type="EMBL" id="FNFO01000004">
    <property type="protein sequence ID" value="SDL11405.1"/>
    <property type="molecule type" value="Genomic_DNA"/>
</dbReference>
<keyword evidence="1" id="KW-0732">Signal</keyword>